<name>A0A518G5U2_9BACT</name>
<dbReference type="PROSITE" id="PS51318">
    <property type="entry name" value="TAT"/>
    <property type="match status" value="1"/>
</dbReference>
<keyword evidence="2" id="KW-1185">Reference proteome</keyword>
<reference evidence="1 2" key="1">
    <citation type="submission" date="2019-02" db="EMBL/GenBank/DDBJ databases">
        <title>Deep-cultivation of Planctomycetes and their phenomic and genomic characterization uncovers novel biology.</title>
        <authorList>
            <person name="Wiegand S."/>
            <person name="Jogler M."/>
            <person name="Boedeker C."/>
            <person name="Pinto D."/>
            <person name="Vollmers J."/>
            <person name="Rivas-Marin E."/>
            <person name="Kohn T."/>
            <person name="Peeters S.H."/>
            <person name="Heuer A."/>
            <person name="Rast P."/>
            <person name="Oberbeckmann S."/>
            <person name="Bunk B."/>
            <person name="Jeske O."/>
            <person name="Meyerdierks A."/>
            <person name="Storesund J.E."/>
            <person name="Kallscheuer N."/>
            <person name="Luecker S."/>
            <person name="Lage O.M."/>
            <person name="Pohl T."/>
            <person name="Merkel B.J."/>
            <person name="Hornburger P."/>
            <person name="Mueller R.-W."/>
            <person name="Bruemmer F."/>
            <person name="Labrenz M."/>
            <person name="Spormann A.M."/>
            <person name="Op den Camp H."/>
            <person name="Overmann J."/>
            <person name="Amann R."/>
            <person name="Jetten M.S.M."/>
            <person name="Mascher T."/>
            <person name="Medema M.H."/>
            <person name="Devos D.P."/>
            <person name="Kaster A.-K."/>
            <person name="Ovreas L."/>
            <person name="Rohde M."/>
            <person name="Galperin M.Y."/>
            <person name="Jogler C."/>
        </authorList>
    </citation>
    <scope>NUCLEOTIDE SEQUENCE [LARGE SCALE GENOMIC DNA]</scope>
    <source>
        <strain evidence="1 2">Q31a</strain>
    </source>
</reference>
<accession>A0A518G5U2</accession>
<dbReference type="OrthoDB" id="127333at2"/>
<dbReference type="InterPro" id="IPR010869">
    <property type="entry name" value="DUF1501"/>
</dbReference>
<dbReference type="PANTHER" id="PTHR43737">
    <property type="entry name" value="BLL7424 PROTEIN"/>
    <property type="match status" value="1"/>
</dbReference>
<evidence type="ECO:0000313" key="1">
    <source>
        <dbReference type="EMBL" id="QDV23961.1"/>
    </source>
</evidence>
<dbReference type="InterPro" id="IPR017850">
    <property type="entry name" value="Alkaline_phosphatase_core_sf"/>
</dbReference>
<dbReference type="Pfam" id="PF07394">
    <property type="entry name" value="DUF1501"/>
    <property type="match status" value="1"/>
</dbReference>
<dbReference type="SUPFAM" id="SSF53649">
    <property type="entry name" value="Alkaline phosphatase-like"/>
    <property type="match status" value="1"/>
</dbReference>
<dbReference type="KEGG" id="ahel:Q31a_22740"/>
<dbReference type="InterPro" id="IPR006311">
    <property type="entry name" value="TAT_signal"/>
</dbReference>
<dbReference type="PANTHER" id="PTHR43737:SF1">
    <property type="entry name" value="DUF1501 DOMAIN-CONTAINING PROTEIN"/>
    <property type="match status" value="1"/>
</dbReference>
<dbReference type="AlphaFoldDB" id="A0A518G5U2"/>
<dbReference type="RefSeq" id="WP_145077267.1">
    <property type="nucleotide sequence ID" value="NZ_CP036298.1"/>
</dbReference>
<gene>
    <name evidence="1" type="ORF">Q31a_22740</name>
</gene>
<evidence type="ECO:0000313" key="2">
    <source>
        <dbReference type="Proteomes" id="UP000318017"/>
    </source>
</evidence>
<dbReference type="EMBL" id="CP036298">
    <property type="protein sequence ID" value="QDV23961.1"/>
    <property type="molecule type" value="Genomic_DNA"/>
</dbReference>
<proteinExistence type="predicted"/>
<dbReference type="Proteomes" id="UP000318017">
    <property type="component" value="Chromosome"/>
</dbReference>
<protein>
    <recommendedName>
        <fullName evidence="3">Sulfatase</fullName>
    </recommendedName>
</protein>
<sequence>MKQLNSLRPRGTGYASRREMLKLAGSGFGALALQTLLQRDLLANVPSGSNDGNPRPHHPATAKSVIFVFLEGGPSHLDLLDPKPVLNQLDGQPLPESFGTVITPMGEYGAPLMGSPRKWKQHGDSGLWFSDWLPHIAECADDIAVIRSCWGNGLNHSNGVCQMNTGSIFAGRPSLGAWASYGLGTENESLPGFVVIEDNVGKVVNGARNWGTGFMPASLQGTTMTGSGEPIRYLTPAASVTSAQQLAKLGLLGQLNREYADAHPYDSELEARIRSYELAHRMQAEAPEAVDLSDETEDTLELYGIQHKTTETFGRNCLLARRLVERGVRFVQLYHGAGSRWDSHASIEQKHSALCAASDQPVAGLLKDLKRRGLLDSTLVVWGGEFGRTPMSEQGNGRDHNCNGFSMWMAGGGVRGGQAIGTTDEIGLHAIEDRLHIHDIHATILHAMGLDHWKLVYEHQGRPERATQNEGHVCLKVFNGEVLNR</sequence>
<evidence type="ECO:0008006" key="3">
    <source>
        <dbReference type="Google" id="ProtNLM"/>
    </source>
</evidence>
<organism evidence="1 2">
    <name type="scientific">Aureliella helgolandensis</name>
    <dbReference type="NCBI Taxonomy" id="2527968"/>
    <lineage>
        <taxon>Bacteria</taxon>
        <taxon>Pseudomonadati</taxon>
        <taxon>Planctomycetota</taxon>
        <taxon>Planctomycetia</taxon>
        <taxon>Pirellulales</taxon>
        <taxon>Pirellulaceae</taxon>
        <taxon>Aureliella</taxon>
    </lineage>
</organism>